<protein>
    <submittedName>
        <fullName evidence="9">PEP-CTERM system TPR-repeat protein PrsT</fullName>
    </submittedName>
</protein>
<keyword evidence="10" id="KW-1185">Reference proteome</keyword>
<dbReference type="PROSITE" id="PS51257">
    <property type="entry name" value="PROKAR_LIPOPROTEIN"/>
    <property type="match status" value="1"/>
</dbReference>
<evidence type="ECO:0000256" key="1">
    <source>
        <dbReference type="ARBA" id="ARBA00004167"/>
    </source>
</evidence>
<keyword evidence="4 8" id="KW-0802">TPR repeat</keyword>
<evidence type="ECO:0000256" key="5">
    <source>
        <dbReference type="ARBA" id="ARBA00022989"/>
    </source>
</evidence>
<comment type="similarity">
    <text evidence="7">Belongs to the Tom70 family.</text>
</comment>
<dbReference type="PANTHER" id="PTHR46208:SF1">
    <property type="entry name" value="MITOCHONDRIAL IMPORT RECEPTOR SUBUNIT TOM70"/>
    <property type="match status" value="1"/>
</dbReference>
<keyword evidence="2" id="KW-0812">Transmembrane</keyword>
<name>A0ABX0NI83_9BURK</name>
<dbReference type="Proteomes" id="UP000621455">
    <property type="component" value="Unassembled WGS sequence"/>
</dbReference>
<accession>A0ABX0NI83</accession>
<reference evidence="9 10" key="1">
    <citation type="submission" date="2019-10" db="EMBL/GenBank/DDBJ databases">
        <title>Taxonomy of Antarctic Massilia spp.: description of Massilia rubra sp. nov., Massilia aquatica sp. nov., Massilia mucilaginosa sp. nov., Massilia frigida sp. nov. isolated from streams, lakes and regoliths.</title>
        <authorList>
            <person name="Holochova P."/>
            <person name="Sedlacek I."/>
            <person name="Kralova S."/>
            <person name="Maslanova I."/>
            <person name="Busse H.-J."/>
            <person name="Stankova E."/>
            <person name="Vrbovska V."/>
            <person name="Kovarovic V."/>
            <person name="Bartak M."/>
            <person name="Svec P."/>
            <person name="Pantucek R."/>
        </authorList>
    </citation>
    <scope>NUCLEOTIDE SEQUENCE [LARGE SCALE GENOMIC DNA]</scope>
    <source>
        <strain evidence="9 10">CCM 8695</strain>
    </source>
</reference>
<dbReference type="SMART" id="SM00028">
    <property type="entry name" value="TPR"/>
    <property type="match status" value="20"/>
</dbReference>
<dbReference type="Gene3D" id="1.25.40.10">
    <property type="entry name" value="Tetratricopeptide repeat domain"/>
    <property type="match status" value="6"/>
</dbReference>
<feature type="repeat" description="TPR" evidence="8">
    <location>
        <begin position="170"/>
        <end position="203"/>
    </location>
</feature>
<comment type="subcellular location">
    <subcellularLocation>
        <location evidence="1">Membrane</location>
        <topology evidence="1">Single-pass membrane protein</topology>
    </subcellularLocation>
</comment>
<evidence type="ECO:0000256" key="3">
    <source>
        <dbReference type="ARBA" id="ARBA00022737"/>
    </source>
</evidence>
<sequence length="927" mass="99279">MSRSLSRWPRPVAAIAIAVALLFATVLGGCKETDPAAMLKQAKALRAKGNARAAVIVLKNVLQENSTDRQARLLLGEVYLEQGDAPSAEKELRRARDLGATLPELPLLIGQALLMQGQYERLLADIGPAAAPAQRPAILALRAHALLGSGDIAQATALFAQALSLRPDLPDALLGMARMAVAANQHADAARLMQRALAVDPDNPDCLRLNADLLRATGKPDQALAAHERILAKRPSNVQARLDVANLHLDAGRFSAAREAIAGARKLAGASLALIYAEAVVDFREQKLAASREAVQQVLRVAPDHYPAILLAAAVQSALGATGQAEEHLQKFLAAYPGHVYATKLMSSLQVRANAPQAALDLLTPLIGAHPDDVELLTLAGEAKLRARQYGAATTFFEQASALQPQAAGLRTSLALSRLGNGDTSRAVAELERAATLDASAPRVGFLLVMTHLRAKDTDKALAVVQEMERRDDNPLVQNLKGGIYLARRDASQARASFNRALALEPLYLPALANLAQLDLAERKPADARKRYEAALAKAPRNRTLLEALAALAQREGRITEAVTWLERARQSEPDALPLALRLADLYARAGDKAKALQLARTLETANPASLETTAMLAQIYVLNQDLGAALDAYARLAALAPASPMPLVRMASLQLELGDDAAALASLRQSLAIEPTLLDAQMTMLNILIRQRKFTEARTLARDVQQRKPDSANGYKLEGDLLAAQGQHAAALAAWERAFERKADGALLIQIHGALNKLGRPADADARMARWFRDQPADVPARLYYASSKLVASDYKAAIGHLEAVLKVEPDNIIALNDLAWACQQSGDSRAQAYAERAHALAPGNPAVLDTLGWIHAERGNLASALPLLRKASGLAPAAGNIHFHLGTALARSGDKRAARRELERLLAQPQRSAHHEQAAALLRTL</sequence>
<evidence type="ECO:0000256" key="8">
    <source>
        <dbReference type="PROSITE-ProRule" id="PRU00339"/>
    </source>
</evidence>
<keyword evidence="3" id="KW-0677">Repeat</keyword>
<dbReference type="NCBIfam" id="TIGR02917">
    <property type="entry name" value="PEP_TPR_lipo"/>
    <property type="match status" value="1"/>
</dbReference>
<keyword evidence="5" id="KW-1133">Transmembrane helix</keyword>
<dbReference type="InterPro" id="IPR019734">
    <property type="entry name" value="TPR_rpt"/>
</dbReference>
<dbReference type="PROSITE" id="PS50005">
    <property type="entry name" value="TPR"/>
    <property type="match status" value="2"/>
</dbReference>
<dbReference type="RefSeq" id="WP_167092900.1">
    <property type="nucleotide sequence ID" value="NZ_WHJG01000049.1"/>
</dbReference>
<proteinExistence type="inferred from homology"/>
<organism evidence="9 10">
    <name type="scientific">Massilia frigida</name>
    <dbReference type="NCBI Taxonomy" id="2609281"/>
    <lineage>
        <taxon>Bacteria</taxon>
        <taxon>Pseudomonadati</taxon>
        <taxon>Pseudomonadota</taxon>
        <taxon>Betaproteobacteria</taxon>
        <taxon>Burkholderiales</taxon>
        <taxon>Oxalobacteraceae</taxon>
        <taxon>Telluria group</taxon>
        <taxon>Massilia</taxon>
    </lineage>
</organism>
<evidence type="ECO:0000256" key="7">
    <source>
        <dbReference type="ARBA" id="ARBA00038030"/>
    </source>
</evidence>
<feature type="repeat" description="TPR" evidence="8">
    <location>
        <begin position="475"/>
        <end position="508"/>
    </location>
</feature>
<dbReference type="InterPro" id="IPR011990">
    <property type="entry name" value="TPR-like_helical_dom_sf"/>
</dbReference>
<dbReference type="SUPFAM" id="SSF48452">
    <property type="entry name" value="TPR-like"/>
    <property type="match status" value="4"/>
</dbReference>
<comment type="caution">
    <text evidence="9">The sequence shown here is derived from an EMBL/GenBank/DDBJ whole genome shotgun (WGS) entry which is preliminary data.</text>
</comment>
<evidence type="ECO:0000256" key="6">
    <source>
        <dbReference type="ARBA" id="ARBA00023136"/>
    </source>
</evidence>
<dbReference type="EMBL" id="WHJG01000049">
    <property type="protein sequence ID" value="NHZ83324.1"/>
    <property type="molecule type" value="Genomic_DNA"/>
</dbReference>
<evidence type="ECO:0000313" key="10">
    <source>
        <dbReference type="Proteomes" id="UP000621455"/>
    </source>
</evidence>
<dbReference type="Pfam" id="PF14559">
    <property type="entry name" value="TPR_19"/>
    <property type="match status" value="4"/>
</dbReference>
<keyword evidence="6" id="KW-0472">Membrane</keyword>
<dbReference type="PANTHER" id="PTHR46208">
    <property type="entry name" value="MITOCHONDRIAL IMPORT RECEPTOR SUBUNIT TOM70"/>
    <property type="match status" value="1"/>
</dbReference>
<dbReference type="Pfam" id="PF13432">
    <property type="entry name" value="TPR_16"/>
    <property type="match status" value="5"/>
</dbReference>
<evidence type="ECO:0000256" key="4">
    <source>
        <dbReference type="ARBA" id="ARBA00022803"/>
    </source>
</evidence>
<evidence type="ECO:0000256" key="2">
    <source>
        <dbReference type="ARBA" id="ARBA00022692"/>
    </source>
</evidence>
<dbReference type="InterPro" id="IPR014266">
    <property type="entry name" value="PEP-CTERM_TPR_PrsT"/>
</dbReference>
<evidence type="ECO:0000313" key="9">
    <source>
        <dbReference type="EMBL" id="NHZ83324.1"/>
    </source>
</evidence>
<gene>
    <name evidence="9" type="primary">prsT</name>
    <name evidence="9" type="ORF">F2P44_29215</name>
</gene>